<keyword evidence="1" id="KW-0175">Coiled coil</keyword>
<evidence type="ECO:0000313" key="3">
    <source>
        <dbReference type="EnsemblProtists" id="PYU1_T013852"/>
    </source>
</evidence>
<sequence>MPGGSSRIKCNDEVYGSRSSTRSSNGRETDFMKYISIDLSSFESRFEQIFDKLDELETRIALVPPGERALSEATKNVALNGDTRNTHFMASEIADANPATVTGSEADEAAAVALRPGSLGGADLSDLAKEIESLRAAQLRLQINQEVAHSTLRVDVETLRRDLDLMPQYRDLQNFRAELDVALANTVQTMQTEQAHVAQNLNVTLSERELAENKWKSVFEDTIAARIQDLWSGMHSATRKLNESIQFMQTDLVKQEENAKDVSDTMELLRKTTSTLERDTRAHETTLGDHDKGIEQAFTLLAQTDAKLAAQEEATAGHVTVLTARIEQIESRLNTTQQRHDAFAHEIDTTLENVCSDVVSCQSTLQAHQESLHAFDTGMLGQGAELTRVNDALLRQDAKLGGLDGRVAMSEKKTATLASVLQEQHHEMQQHVHTLTTALNYATSDRAAMKRVATDMSFSLQETQQRVSEVAKLATTTDLGLMRTASEIPKLHALVASASANVAKNRQMLHDLTVMLDEERATVQSLQTQLDAEVALSATRFTDVAIRDDATQQAILDANATTQHIRHSLEDAIRYNGNLIHQLNTMVDSIAITESADGMEDKLAKFALSVAELGLKMEHFVGGNTSNSSNHGGGNGVADVKTELAVLLTKVIRFLGSGVAIDQNKYLFTFKRTQSVAEDGSGAIVVEAPPQHVLEGFRVAKAALFCNKARMYMDQLEPVLGTNKHTIAFRDHFERKLKWLQKNTG</sequence>
<feature type="coiled-coil region" evidence="1">
    <location>
        <begin position="319"/>
        <end position="346"/>
    </location>
</feature>
<keyword evidence="4" id="KW-1185">Reference proteome</keyword>
<dbReference type="InParanoid" id="K3X9F3"/>
<dbReference type="OMA" id="WKATFED"/>
<dbReference type="AlphaFoldDB" id="K3X9F3"/>
<accession>K3X9F3</accession>
<dbReference type="VEuPathDB" id="FungiDB:PYU1_G013823"/>
<feature type="region of interest" description="Disordered" evidence="2">
    <location>
        <begin position="1"/>
        <end position="26"/>
    </location>
</feature>
<dbReference type="EnsemblProtists" id="PYU1_T013852">
    <property type="protein sequence ID" value="PYU1_T013852"/>
    <property type="gene ID" value="PYU1_G013823"/>
</dbReference>
<reference evidence="4" key="1">
    <citation type="journal article" date="2010" name="Genome Biol.">
        <title>Genome sequence of the necrotrophic plant pathogen Pythium ultimum reveals original pathogenicity mechanisms and effector repertoire.</title>
        <authorList>
            <person name="Levesque C.A."/>
            <person name="Brouwer H."/>
            <person name="Cano L."/>
            <person name="Hamilton J.P."/>
            <person name="Holt C."/>
            <person name="Huitema E."/>
            <person name="Raffaele S."/>
            <person name="Robideau G.P."/>
            <person name="Thines M."/>
            <person name="Win J."/>
            <person name="Zerillo M.M."/>
            <person name="Beakes G.W."/>
            <person name="Boore J.L."/>
            <person name="Busam D."/>
            <person name="Dumas B."/>
            <person name="Ferriera S."/>
            <person name="Fuerstenberg S.I."/>
            <person name="Gachon C.M."/>
            <person name="Gaulin E."/>
            <person name="Govers F."/>
            <person name="Grenville-Briggs L."/>
            <person name="Horner N."/>
            <person name="Hostetler J."/>
            <person name="Jiang R.H."/>
            <person name="Johnson J."/>
            <person name="Krajaejun T."/>
            <person name="Lin H."/>
            <person name="Meijer H.J."/>
            <person name="Moore B."/>
            <person name="Morris P."/>
            <person name="Phuntmart V."/>
            <person name="Puiu D."/>
            <person name="Shetty J."/>
            <person name="Stajich J.E."/>
            <person name="Tripathy S."/>
            <person name="Wawra S."/>
            <person name="van West P."/>
            <person name="Whitty B.R."/>
            <person name="Coutinho P.M."/>
            <person name="Henrissat B."/>
            <person name="Martin F."/>
            <person name="Thomas P.D."/>
            <person name="Tyler B.M."/>
            <person name="De Vries R.P."/>
            <person name="Kamoun S."/>
            <person name="Yandell M."/>
            <person name="Tisserat N."/>
            <person name="Buell C.R."/>
        </authorList>
    </citation>
    <scope>NUCLEOTIDE SEQUENCE</scope>
    <source>
        <strain evidence="4">DAOM:BR144</strain>
    </source>
</reference>
<dbReference type="Proteomes" id="UP000019132">
    <property type="component" value="Unassembled WGS sequence"/>
</dbReference>
<proteinExistence type="predicted"/>
<reference evidence="4" key="2">
    <citation type="submission" date="2010-04" db="EMBL/GenBank/DDBJ databases">
        <authorList>
            <person name="Buell R."/>
            <person name="Hamilton J."/>
            <person name="Hostetler J."/>
        </authorList>
    </citation>
    <scope>NUCLEOTIDE SEQUENCE [LARGE SCALE GENOMIC DNA]</scope>
    <source>
        <strain evidence="4">DAOM:BR144</strain>
    </source>
</reference>
<evidence type="ECO:0000313" key="4">
    <source>
        <dbReference type="Proteomes" id="UP000019132"/>
    </source>
</evidence>
<name>K3X9F3_GLOUD</name>
<organism evidence="3 4">
    <name type="scientific">Globisporangium ultimum (strain ATCC 200006 / CBS 805.95 / DAOM BR144)</name>
    <name type="common">Pythium ultimum</name>
    <dbReference type="NCBI Taxonomy" id="431595"/>
    <lineage>
        <taxon>Eukaryota</taxon>
        <taxon>Sar</taxon>
        <taxon>Stramenopiles</taxon>
        <taxon>Oomycota</taxon>
        <taxon>Peronosporomycetes</taxon>
        <taxon>Pythiales</taxon>
        <taxon>Pythiaceae</taxon>
        <taxon>Globisporangium</taxon>
    </lineage>
</organism>
<dbReference type="EMBL" id="GL376595">
    <property type="status" value="NOT_ANNOTATED_CDS"/>
    <property type="molecule type" value="Genomic_DNA"/>
</dbReference>
<evidence type="ECO:0000256" key="2">
    <source>
        <dbReference type="SAM" id="MobiDB-lite"/>
    </source>
</evidence>
<dbReference type="eggNOG" id="KOG0504">
    <property type="taxonomic scope" value="Eukaryota"/>
</dbReference>
<dbReference type="HOGENOM" id="CLU_013466_0_0_1"/>
<dbReference type="STRING" id="431595.K3X9F3"/>
<evidence type="ECO:0000256" key="1">
    <source>
        <dbReference type="SAM" id="Coils"/>
    </source>
</evidence>
<reference evidence="3" key="3">
    <citation type="submission" date="2015-02" db="UniProtKB">
        <authorList>
            <consortium name="EnsemblProtists"/>
        </authorList>
    </citation>
    <scope>IDENTIFICATION</scope>
    <source>
        <strain evidence="3">DAOM BR144</strain>
    </source>
</reference>
<protein>
    <submittedName>
        <fullName evidence="3">Uncharacterized protein</fullName>
    </submittedName>
</protein>